<dbReference type="Gene3D" id="1.20.1330.10">
    <property type="entry name" value="f41 fragment of flagellin, N-terminal domain"/>
    <property type="match status" value="1"/>
</dbReference>
<keyword evidence="7" id="KW-1185">Reference proteome</keyword>
<dbReference type="Pfam" id="PF00669">
    <property type="entry name" value="Flagellin_N"/>
    <property type="match status" value="1"/>
</dbReference>
<dbReference type="PANTHER" id="PTHR42792:SF2">
    <property type="entry name" value="FLAGELLIN"/>
    <property type="match status" value="1"/>
</dbReference>
<dbReference type="GO" id="GO:0009288">
    <property type="term" value="C:bacterial-type flagellum"/>
    <property type="evidence" value="ECO:0007669"/>
    <property type="project" value="UniProtKB-SubCell"/>
</dbReference>
<sequence length="376" mass="38268">MSVSLSANTRAGLTVLRNVADQMSTTQNRLVTGKAVNSPLDNVSKFFTASSMDSRAASIDALMDNINSAKSSMKAASEGIKGIQGLIKEARSLTSQALTSSATTGQVTGSTNLTNGTTFASMGFEAADTVTVSDGTTTATFTTAAGTDVEDFITAVNGTANLNVKASLDDSGKLKLENVKGGNVVIGGAADADELGALGVAAGTTNGTANATRTSLAKQFDALRSEIDRIAKDAGINGTNLLAGDKIKLALNENGSSSTTIEGTAVSASSLNIEEAADSWQSDTAVNDALSSLIDAADSLQATAASFSSNKSIIDARADFNASLSDILKAGSSDLTAADMDQEAANLMALQTRQQMATTSLSIMRSAETTALSLLR</sequence>
<keyword evidence="6" id="KW-0969">Cilium</keyword>
<evidence type="ECO:0000256" key="3">
    <source>
        <dbReference type="ARBA" id="ARBA00005709"/>
    </source>
</evidence>
<accession>A0A3S4CEU0</accession>
<evidence type="ECO:0000256" key="2">
    <source>
        <dbReference type="ARBA" id="ARBA00004613"/>
    </source>
</evidence>
<dbReference type="EMBL" id="UZWD01000049">
    <property type="protein sequence ID" value="VDS06430.1"/>
    <property type="molecule type" value="Genomic_DNA"/>
</dbReference>
<dbReference type="GO" id="GO:0005576">
    <property type="term" value="C:extracellular region"/>
    <property type="evidence" value="ECO:0007669"/>
    <property type="project" value="UniProtKB-SubCell"/>
</dbReference>
<comment type="similarity">
    <text evidence="3">Belongs to the bacterial flagellin family.</text>
</comment>
<dbReference type="PANTHER" id="PTHR42792">
    <property type="entry name" value="FLAGELLIN"/>
    <property type="match status" value="1"/>
</dbReference>
<dbReference type="SUPFAM" id="SSF64518">
    <property type="entry name" value="Phase 1 flagellin"/>
    <property type="match status" value="1"/>
</dbReference>
<evidence type="ECO:0000256" key="1">
    <source>
        <dbReference type="ARBA" id="ARBA00004365"/>
    </source>
</evidence>
<evidence type="ECO:0000313" key="6">
    <source>
        <dbReference type="EMBL" id="VDS06430.1"/>
    </source>
</evidence>
<protein>
    <submittedName>
        <fullName evidence="6">Flagellin</fullName>
    </submittedName>
</protein>
<name>A0A3S4CEU0_9HYPH</name>
<gene>
    <name evidence="6" type="ORF">DEVEQU_03594</name>
</gene>
<organism evidence="6 7">
    <name type="scientific">Devosia equisanguinis</name>
    <dbReference type="NCBI Taxonomy" id="2490941"/>
    <lineage>
        <taxon>Bacteria</taxon>
        <taxon>Pseudomonadati</taxon>
        <taxon>Pseudomonadota</taxon>
        <taxon>Alphaproteobacteria</taxon>
        <taxon>Hyphomicrobiales</taxon>
        <taxon>Devosiaceae</taxon>
        <taxon>Devosia</taxon>
    </lineage>
</organism>
<keyword evidence="4" id="KW-0975">Bacterial flagellum</keyword>
<proteinExistence type="inferred from homology"/>
<feature type="domain" description="Flagellin N-terminal" evidence="5">
    <location>
        <begin position="13"/>
        <end position="104"/>
    </location>
</feature>
<dbReference type="GO" id="GO:0005198">
    <property type="term" value="F:structural molecule activity"/>
    <property type="evidence" value="ECO:0007669"/>
    <property type="project" value="InterPro"/>
</dbReference>
<reference evidence="6 7" key="1">
    <citation type="submission" date="2018-12" db="EMBL/GenBank/DDBJ databases">
        <authorList>
            <person name="Criscuolo A."/>
        </authorList>
    </citation>
    <scope>NUCLEOTIDE SEQUENCE [LARGE SCALE GENOMIC DNA]</scope>
    <source>
        <strain evidence="6">ACIP1116281</strain>
    </source>
</reference>
<dbReference type="Proteomes" id="UP000268844">
    <property type="component" value="Unassembled WGS sequence"/>
</dbReference>
<dbReference type="OrthoDB" id="9808068at2"/>
<evidence type="ECO:0000313" key="7">
    <source>
        <dbReference type="Proteomes" id="UP000268844"/>
    </source>
</evidence>
<evidence type="ECO:0000256" key="4">
    <source>
        <dbReference type="ARBA" id="ARBA00023143"/>
    </source>
</evidence>
<keyword evidence="6" id="KW-0966">Cell projection</keyword>
<dbReference type="InterPro" id="IPR001492">
    <property type="entry name" value="Flagellin"/>
</dbReference>
<dbReference type="InterPro" id="IPR001029">
    <property type="entry name" value="Flagellin_N"/>
</dbReference>
<dbReference type="AlphaFoldDB" id="A0A3S4CEU0"/>
<dbReference type="RefSeq" id="WP_126151947.1">
    <property type="nucleotide sequence ID" value="NZ_JBHTMH010000001.1"/>
</dbReference>
<comment type="subcellular location">
    <subcellularLocation>
        <location evidence="1">Bacterial flagellum</location>
    </subcellularLocation>
    <subcellularLocation>
        <location evidence="2">Secreted</location>
    </subcellularLocation>
</comment>
<evidence type="ECO:0000259" key="5">
    <source>
        <dbReference type="Pfam" id="PF00669"/>
    </source>
</evidence>
<keyword evidence="6" id="KW-0282">Flagellum</keyword>